<dbReference type="NCBIfam" id="TIGR01765">
    <property type="entry name" value="tspaseT_teng_N"/>
    <property type="match status" value="1"/>
</dbReference>
<evidence type="ECO:0000313" key="4">
    <source>
        <dbReference type="Proteomes" id="UP000002210"/>
    </source>
</evidence>
<dbReference type="KEGG" id="bcx:BCA_1792"/>
<dbReference type="AlphaFoldDB" id="A0A158RTQ6"/>
<evidence type="ECO:0000256" key="1">
    <source>
        <dbReference type="ARBA" id="ARBA00023125"/>
    </source>
</evidence>
<keyword evidence="2" id="KW-0175">Coiled coil</keyword>
<reference evidence="3 4" key="1">
    <citation type="submission" date="2009-02" db="EMBL/GenBank/DDBJ databases">
        <title>Genome sequence of Bacillus cereus 03BB102.</title>
        <authorList>
            <person name="Dodson R.J."/>
            <person name="Jackson P."/>
            <person name="Munk A.C."/>
            <person name="Brettin T."/>
            <person name="Bruce D."/>
            <person name="Detter C."/>
            <person name="Tapia R."/>
            <person name="Han C."/>
            <person name="Sutton G."/>
            <person name="Sims D."/>
        </authorList>
    </citation>
    <scope>NUCLEOTIDE SEQUENCE [LARGE SCALE GENOMIC DNA]</scope>
    <source>
        <strain evidence="3 4">03BB102</strain>
    </source>
</reference>
<dbReference type="InterPro" id="IPR010094">
    <property type="entry name" value="Transposase_put_N"/>
</dbReference>
<dbReference type="Proteomes" id="UP000002210">
    <property type="component" value="Chromosome"/>
</dbReference>
<dbReference type="EMBL" id="CP001407">
    <property type="protein sequence ID" value="ACO30686.1"/>
    <property type="molecule type" value="Genomic_DNA"/>
</dbReference>
<feature type="coiled-coil region" evidence="2">
    <location>
        <begin position="84"/>
        <end position="137"/>
    </location>
</feature>
<gene>
    <name evidence="3" type="ordered locus">BCA_1792</name>
</gene>
<dbReference type="GO" id="GO:0003677">
    <property type="term" value="F:DNA binding"/>
    <property type="evidence" value="ECO:0007669"/>
    <property type="project" value="UniProtKB-KW"/>
</dbReference>
<evidence type="ECO:0000256" key="2">
    <source>
        <dbReference type="SAM" id="Coils"/>
    </source>
</evidence>
<proteinExistence type="predicted"/>
<dbReference type="NCBIfam" id="TIGR01766">
    <property type="entry name" value="IS200/IS605 family accessory protein TnpB-like domain"/>
    <property type="match status" value="1"/>
</dbReference>
<dbReference type="PATRIC" id="fig|572264.18.peg.1734"/>
<keyword evidence="1" id="KW-0238">DNA-binding</keyword>
<dbReference type="RefSeq" id="WP_000859059.1">
    <property type="nucleotide sequence ID" value="NC_012472.1"/>
</dbReference>
<dbReference type="InterPro" id="IPR010095">
    <property type="entry name" value="Cas12f1-like_TNB"/>
</dbReference>
<name>A0A158RTQ6_BACC3</name>
<accession>A0A158RTQ6</accession>
<sequence length="515" mass="60221">MKTTRTCKINSITKEQMEALITLIRTFESAKRYSFNRLIEGESEKELIKKLQLKYLLNKRFCEDAVLQVQTILSSQKELLPVYLENNQKKLEKTLQKKDDYESGRKTPKKVSLEMCLIGLRKRQQKLEQKIEMYETHIKNGTLPPIIFGGRKNFYERMKGKISNQEWKDLRTRQLYSRGDKSKKGNLNMRITVDDCGQGWLEIANSLGRTNGKTKSPRIKVPIIIPYRFYHEITNVVMGEQIGVNPKGKPIIDHQKYSVEIIRKQNDFYVNITFDETEIGRVLDFKETPQSDLIAGIDVNPDRIAVSLCTKQGNFKGSKIFYLHNLDTFSTNKRTTVIGQIVQQIKKWLIENNVGGIILEDLKFQQSHDTDKYSNRKFHQFTYKKMLDSLIRMALRNGFSVKTVNPAYTSVIGKLKYSKKFGISVHETAAFTIVRRGLGFQERLPKEVVLLLKNKITTKLRIFVASMEESEKDTKKVYKKWLQTIKTWKDHHNWKLWSILHKTVYMSNQQLLFKI</sequence>
<evidence type="ECO:0000313" key="3">
    <source>
        <dbReference type="EMBL" id="ACO30686.1"/>
    </source>
</evidence>
<protein>
    <submittedName>
        <fullName evidence="3">Transposase, IS605 family, OrfA</fullName>
    </submittedName>
</protein>
<organism evidence="3 4">
    <name type="scientific">Bacillus cereus (strain 03BB102)</name>
    <dbReference type="NCBI Taxonomy" id="572264"/>
    <lineage>
        <taxon>Bacteria</taxon>
        <taxon>Bacillati</taxon>
        <taxon>Bacillota</taxon>
        <taxon>Bacilli</taxon>
        <taxon>Bacillales</taxon>
        <taxon>Bacillaceae</taxon>
        <taxon>Bacillus</taxon>
        <taxon>Bacillus cereus group</taxon>
    </lineage>
</organism>